<proteinExistence type="predicted"/>
<keyword evidence="2" id="KW-1185">Reference proteome</keyword>
<dbReference type="Gene3D" id="3.30.70.1060">
    <property type="entry name" value="Dimeric alpha+beta barrel"/>
    <property type="match status" value="1"/>
</dbReference>
<dbReference type="PANTHER" id="PTHR35174:SF4">
    <property type="entry name" value="BLL7163 PROTEIN"/>
    <property type="match status" value="1"/>
</dbReference>
<reference evidence="2" key="1">
    <citation type="journal article" date="2019" name="Int. J. Syst. Evol. Microbiol.">
        <title>The Global Catalogue of Microorganisms (GCM) 10K type strain sequencing project: providing services to taxonomists for standard genome sequencing and annotation.</title>
        <authorList>
            <consortium name="The Broad Institute Genomics Platform"/>
            <consortium name="The Broad Institute Genome Sequencing Center for Infectious Disease"/>
            <person name="Wu L."/>
            <person name="Ma J."/>
        </authorList>
    </citation>
    <scope>NUCLEOTIDE SEQUENCE [LARGE SCALE GENOMIC DNA]</scope>
    <source>
        <strain evidence="2">KCTC 12907</strain>
    </source>
</reference>
<sequence length="140" mass="14845">MRFMLLVKATGRSEAGVPQSPEYRLAKEANLASMTEAGVLLAAERLLPSSGGIRLAYSPEGEPETECGPFPADSGLLAEYMVIEAGTMEEALGWARRLAAPAGCGPVEVELRELADGSEGMRNAGMESDLAFQLGMLRRA</sequence>
<organism evidence="1 2">
    <name type="scientific">Cohnella cellulosilytica</name>
    <dbReference type="NCBI Taxonomy" id="986710"/>
    <lineage>
        <taxon>Bacteria</taxon>
        <taxon>Bacillati</taxon>
        <taxon>Bacillota</taxon>
        <taxon>Bacilli</taxon>
        <taxon>Bacillales</taxon>
        <taxon>Paenibacillaceae</taxon>
        <taxon>Cohnella</taxon>
    </lineage>
</organism>
<protein>
    <submittedName>
        <fullName evidence="1">YciI family protein</fullName>
    </submittedName>
</protein>
<dbReference type="InterPro" id="IPR011008">
    <property type="entry name" value="Dimeric_a/b-barrel"/>
</dbReference>
<name>A0ABW2FDD9_9BACL</name>
<dbReference type="PANTHER" id="PTHR35174">
    <property type="entry name" value="BLL7171 PROTEIN-RELATED"/>
    <property type="match status" value="1"/>
</dbReference>
<dbReference type="SUPFAM" id="SSF54909">
    <property type="entry name" value="Dimeric alpha+beta barrel"/>
    <property type="match status" value="1"/>
</dbReference>
<evidence type="ECO:0000313" key="2">
    <source>
        <dbReference type="Proteomes" id="UP001596378"/>
    </source>
</evidence>
<dbReference type="RefSeq" id="WP_378049632.1">
    <property type="nucleotide sequence ID" value="NZ_JBHMDN010000021.1"/>
</dbReference>
<comment type="caution">
    <text evidence="1">The sequence shown here is derived from an EMBL/GenBank/DDBJ whole genome shotgun (WGS) entry which is preliminary data.</text>
</comment>
<evidence type="ECO:0000313" key="1">
    <source>
        <dbReference type="EMBL" id="MFC7151113.1"/>
    </source>
</evidence>
<accession>A0ABW2FDD9</accession>
<dbReference type="Proteomes" id="UP001596378">
    <property type="component" value="Unassembled WGS sequence"/>
</dbReference>
<gene>
    <name evidence="1" type="ORF">ACFQMJ_21460</name>
</gene>
<dbReference type="EMBL" id="JBHTAI010000014">
    <property type="protein sequence ID" value="MFC7151113.1"/>
    <property type="molecule type" value="Genomic_DNA"/>
</dbReference>